<dbReference type="InterPro" id="IPR012349">
    <property type="entry name" value="Split_barrel_FMN-bd"/>
</dbReference>
<accession>A0ABT8FL96</accession>
<reference evidence="1" key="1">
    <citation type="submission" date="2023-06" db="EMBL/GenBank/DDBJ databases">
        <title>Draft genome sequence of Nocardioides sp. SOB77.</title>
        <authorList>
            <person name="Zhang G."/>
        </authorList>
    </citation>
    <scope>NUCLEOTIDE SEQUENCE</scope>
    <source>
        <strain evidence="1">SOB77</strain>
    </source>
</reference>
<proteinExistence type="predicted"/>
<organism evidence="1 2">
    <name type="scientific">Nocardioides oceani</name>
    <dbReference type="NCBI Taxonomy" id="3058369"/>
    <lineage>
        <taxon>Bacteria</taxon>
        <taxon>Bacillati</taxon>
        <taxon>Actinomycetota</taxon>
        <taxon>Actinomycetes</taxon>
        <taxon>Propionibacteriales</taxon>
        <taxon>Nocardioidaceae</taxon>
        <taxon>Nocardioides</taxon>
    </lineage>
</organism>
<name>A0ABT8FL96_9ACTN</name>
<comment type="caution">
    <text evidence="1">The sequence shown here is derived from an EMBL/GenBank/DDBJ whole genome shotgun (WGS) entry which is preliminary data.</text>
</comment>
<sequence length="137" mass="14624">MTTDTGTELRTLSTTECWELLAGRGLGRVAWTAPDGPTVVPVNYGVAGRTLWIRTSAYAALVREADQSPVALEVDGADEASHAAWSVLVRGTAHVRFPSDGGATPPAVETWPAGPRPLWVVIDPREVTGRRLPPREG</sequence>
<dbReference type="Proteomes" id="UP001168620">
    <property type="component" value="Unassembled WGS sequence"/>
</dbReference>
<dbReference type="Gene3D" id="2.30.110.10">
    <property type="entry name" value="Electron Transport, Fmn-binding Protein, Chain A"/>
    <property type="match status" value="1"/>
</dbReference>
<gene>
    <name evidence="1" type="ORF">QWY28_20680</name>
</gene>
<dbReference type="InterPro" id="IPR024747">
    <property type="entry name" value="Pyridox_Oxase-rel"/>
</dbReference>
<dbReference type="Pfam" id="PF12900">
    <property type="entry name" value="Pyridox_ox_2"/>
    <property type="match status" value="1"/>
</dbReference>
<dbReference type="SUPFAM" id="SSF50475">
    <property type="entry name" value="FMN-binding split barrel"/>
    <property type="match status" value="1"/>
</dbReference>
<evidence type="ECO:0000313" key="1">
    <source>
        <dbReference type="EMBL" id="MDN4175394.1"/>
    </source>
</evidence>
<dbReference type="RefSeq" id="WP_300954667.1">
    <property type="nucleotide sequence ID" value="NZ_JAUHJQ010000013.1"/>
</dbReference>
<protein>
    <submittedName>
        <fullName evidence="1">Pyridoxamine 5'-phosphate oxidase family protein</fullName>
    </submittedName>
</protein>
<dbReference type="EMBL" id="JAUHJQ010000013">
    <property type="protein sequence ID" value="MDN4175394.1"/>
    <property type="molecule type" value="Genomic_DNA"/>
</dbReference>
<evidence type="ECO:0000313" key="2">
    <source>
        <dbReference type="Proteomes" id="UP001168620"/>
    </source>
</evidence>
<keyword evidence="2" id="KW-1185">Reference proteome</keyword>